<dbReference type="InterPro" id="IPR018313">
    <property type="entry name" value="SBP_3_CS"/>
</dbReference>
<evidence type="ECO:0000256" key="1">
    <source>
        <dbReference type="ARBA" id="ARBA00004196"/>
    </source>
</evidence>
<feature type="domain" description="Solute-binding protein family 3/N-terminal" evidence="6">
    <location>
        <begin position="39"/>
        <end position="262"/>
    </location>
</feature>
<dbReference type="RefSeq" id="WP_249295558.1">
    <property type="nucleotide sequence ID" value="NZ_JACRSV010000003.1"/>
</dbReference>
<dbReference type="PROSITE" id="PS51257">
    <property type="entry name" value="PROKAR_LIPOPROTEIN"/>
    <property type="match status" value="1"/>
</dbReference>
<sequence length="267" mass="29168">MKKSLALLTALVMAVGFTLSGCGDKKEDTSLADVKAKGELVMGLDDSFPPMGFRDEDQNIVGFDVDVAKEVASKLGVELKLQPIDWNSKEQELSTGNVDCLWNGFTKTEKREKEMNLSDPYMKNTQVVVVLADSDINNIADLAGKVVDVQSGSSAELAIDNMPDFKDSIKELVAISDNVKAMMDLGIAGADAVVMDEVVARYYMEKDPGTYRLLDESLADEEYVIGFEKNAQSLRDAVQTCLKELAEDGTLAEIATKWFGKDITTVK</sequence>
<feature type="chain" id="PRO_5039367636" evidence="5">
    <location>
        <begin position="21"/>
        <end position="267"/>
    </location>
</feature>
<dbReference type="PANTHER" id="PTHR35936">
    <property type="entry name" value="MEMBRANE-BOUND LYTIC MUREIN TRANSGLYCOSYLASE F"/>
    <property type="match status" value="1"/>
</dbReference>
<keyword evidence="8" id="KW-1185">Reference proteome</keyword>
<dbReference type="PROSITE" id="PS01039">
    <property type="entry name" value="SBP_BACTERIAL_3"/>
    <property type="match status" value="1"/>
</dbReference>
<evidence type="ECO:0000313" key="7">
    <source>
        <dbReference type="EMBL" id="MBC8560543.1"/>
    </source>
</evidence>
<dbReference type="SMART" id="SM00062">
    <property type="entry name" value="PBPb"/>
    <property type="match status" value="1"/>
</dbReference>
<dbReference type="PANTHER" id="PTHR35936:SF34">
    <property type="entry name" value="ABC TRANSPORTER EXTRACELLULAR-BINDING PROTEIN YCKB-RELATED"/>
    <property type="match status" value="1"/>
</dbReference>
<evidence type="ECO:0000256" key="4">
    <source>
        <dbReference type="RuleBase" id="RU003744"/>
    </source>
</evidence>
<proteinExistence type="inferred from homology"/>
<dbReference type="CDD" id="cd00996">
    <property type="entry name" value="PBP2_AatB_like"/>
    <property type="match status" value="1"/>
</dbReference>
<evidence type="ECO:0000259" key="6">
    <source>
        <dbReference type="SMART" id="SM00062"/>
    </source>
</evidence>
<reference evidence="7" key="1">
    <citation type="submission" date="2020-08" db="EMBL/GenBank/DDBJ databases">
        <title>Genome public.</title>
        <authorList>
            <person name="Liu C."/>
            <person name="Sun Q."/>
        </authorList>
    </citation>
    <scope>NUCLEOTIDE SEQUENCE</scope>
    <source>
        <strain evidence="7">NSJ-33</strain>
    </source>
</reference>
<keyword evidence="3 5" id="KW-0732">Signal</keyword>
<evidence type="ECO:0000256" key="2">
    <source>
        <dbReference type="ARBA" id="ARBA00010333"/>
    </source>
</evidence>
<evidence type="ECO:0000256" key="5">
    <source>
        <dbReference type="SAM" id="SignalP"/>
    </source>
</evidence>
<comment type="caution">
    <text evidence="7">The sequence shown here is derived from an EMBL/GenBank/DDBJ whole genome shotgun (WGS) entry which is preliminary data.</text>
</comment>
<comment type="similarity">
    <text evidence="2 4">Belongs to the bacterial solute-binding protein 3 family.</text>
</comment>
<dbReference type="InterPro" id="IPR001638">
    <property type="entry name" value="Solute-binding_3/MltF_N"/>
</dbReference>
<dbReference type="AlphaFoldDB" id="A0A926E6E9"/>
<evidence type="ECO:0000256" key="3">
    <source>
        <dbReference type="ARBA" id="ARBA00022729"/>
    </source>
</evidence>
<feature type="signal peptide" evidence="5">
    <location>
        <begin position="1"/>
        <end position="20"/>
    </location>
</feature>
<gene>
    <name evidence="7" type="ORF">H8710_10755</name>
</gene>
<dbReference type="Proteomes" id="UP000610760">
    <property type="component" value="Unassembled WGS sequence"/>
</dbReference>
<dbReference type="Pfam" id="PF00497">
    <property type="entry name" value="SBP_bac_3"/>
    <property type="match status" value="1"/>
</dbReference>
<dbReference type="GO" id="GO:0030313">
    <property type="term" value="C:cell envelope"/>
    <property type="evidence" value="ECO:0007669"/>
    <property type="project" value="UniProtKB-SubCell"/>
</dbReference>
<name>A0A926E6E9_9FIRM</name>
<comment type="subcellular location">
    <subcellularLocation>
        <location evidence="1">Cell envelope</location>
    </subcellularLocation>
</comment>
<accession>A0A926E6E9</accession>
<evidence type="ECO:0000313" key="8">
    <source>
        <dbReference type="Proteomes" id="UP000610760"/>
    </source>
</evidence>
<protein>
    <submittedName>
        <fullName evidence="7">Amino acid ABC transporter substrate-binding protein</fullName>
    </submittedName>
</protein>
<dbReference type="SUPFAM" id="SSF53850">
    <property type="entry name" value="Periplasmic binding protein-like II"/>
    <property type="match status" value="1"/>
</dbReference>
<organism evidence="7 8">
    <name type="scientific">Fumia xinanensis</name>
    <dbReference type="NCBI Taxonomy" id="2763659"/>
    <lineage>
        <taxon>Bacteria</taxon>
        <taxon>Bacillati</taxon>
        <taxon>Bacillota</taxon>
        <taxon>Clostridia</taxon>
        <taxon>Eubacteriales</taxon>
        <taxon>Oscillospiraceae</taxon>
        <taxon>Fumia</taxon>
    </lineage>
</organism>
<dbReference type="EMBL" id="JACRSV010000003">
    <property type="protein sequence ID" value="MBC8560543.1"/>
    <property type="molecule type" value="Genomic_DNA"/>
</dbReference>
<dbReference type="Gene3D" id="3.40.190.10">
    <property type="entry name" value="Periplasmic binding protein-like II"/>
    <property type="match status" value="2"/>
</dbReference>